<feature type="transmembrane region" description="Helical" evidence="1">
    <location>
        <begin position="65"/>
        <end position="87"/>
    </location>
</feature>
<feature type="transmembrane region" description="Helical" evidence="1">
    <location>
        <begin position="96"/>
        <end position="113"/>
    </location>
</feature>
<dbReference type="InterPro" id="IPR035168">
    <property type="entry name" value="DUF5317"/>
</dbReference>
<feature type="transmembrane region" description="Helical" evidence="1">
    <location>
        <begin position="12"/>
        <end position="30"/>
    </location>
</feature>
<proteinExistence type="predicted"/>
<evidence type="ECO:0000256" key="1">
    <source>
        <dbReference type="SAM" id="Phobius"/>
    </source>
</evidence>
<keyword evidence="1" id="KW-1133">Transmembrane helix</keyword>
<dbReference type="Pfam" id="PF17248">
    <property type="entry name" value="DUF5317"/>
    <property type="match status" value="1"/>
</dbReference>
<gene>
    <name evidence="2" type="ordered locus">Aflv_1480</name>
</gene>
<evidence type="ECO:0000313" key="2">
    <source>
        <dbReference type="EMBL" id="ACJ33846.1"/>
    </source>
</evidence>
<keyword evidence="1" id="KW-0472">Membrane</keyword>
<dbReference type="KEGG" id="afl:Aflv_1480"/>
<protein>
    <submittedName>
        <fullName evidence="2">Uncharacterized membrane protein</fullName>
    </submittedName>
</protein>
<organism evidence="2 3">
    <name type="scientific">Anoxybacillus flavithermus (strain DSM 21510 / WK1)</name>
    <dbReference type="NCBI Taxonomy" id="491915"/>
    <lineage>
        <taxon>Bacteria</taxon>
        <taxon>Bacillati</taxon>
        <taxon>Bacillota</taxon>
        <taxon>Bacilli</taxon>
        <taxon>Bacillales</taxon>
        <taxon>Anoxybacillaceae</taxon>
        <taxon>Anoxybacillus</taxon>
    </lineage>
</organism>
<accession>B7GI64</accession>
<feature type="transmembrane region" description="Helical" evidence="1">
    <location>
        <begin position="42"/>
        <end position="59"/>
    </location>
</feature>
<dbReference type="Proteomes" id="UP000000742">
    <property type="component" value="Chromosome"/>
</dbReference>
<dbReference type="AlphaFoldDB" id="B7GI64"/>
<evidence type="ECO:0000313" key="3">
    <source>
        <dbReference type="Proteomes" id="UP000000742"/>
    </source>
</evidence>
<keyword evidence="1" id="KW-0812">Transmembrane</keyword>
<reference evidence="2 3" key="1">
    <citation type="journal article" date="2008" name="Genome Biol.">
        <title>Encapsulated in silica: genome, proteome and physiology of the thermophilic bacterium Anoxybacillus flavithermus WK1.</title>
        <authorList>
            <person name="Saw J.H."/>
            <person name="Mountain B.W."/>
            <person name="Feng L."/>
            <person name="Omelchenko M.V."/>
            <person name="Hou S."/>
            <person name="Saito J.A."/>
            <person name="Stott M.B."/>
            <person name="Li D."/>
            <person name="Zhao G."/>
            <person name="Wu J."/>
            <person name="Galperin M.Y."/>
            <person name="Koonin E.V."/>
            <person name="Makarova K.S."/>
            <person name="Wolf Y.I."/>
            <person name="Rigden D.J."/>
            <person name="Dunfield P.F."/>
            <person name="Wang L."/>
            <person name="Alam M."/>
        </authorList>
    </citation>
    <scope>NUCLEOTIDE SEQUENCE [LARGE SCALE GENOMIC DNA]</scope>
    <source>
        <strain evidence="3">DSM 21510 / WK1</strain>
    </source>
</reference>
<dbReference type="eggNOG" id="ENOG5030JTI">
    <property type="taxonomic scope" value="Bacteria"/>
</dbReference>
<name>B7GI64_ANOFW</name>
<feature type="transmembrane region" description="Helical" evidence="1">
    <location>
        <begin position="169"/>
        <end position="189"/>
    </location>
</feature>
<dbReference type="STRING" id="491915.Aflv_1480"/>
<dbReference type="EMBL" id="CP000922">
    <property type="protein sequence ID" value="ACJ33846.1"/>
    <property type="molecule type" value="Genomic_DNA"/>
</dbReference>
<dbReference type="HOGENOM" id="CLU_116594_0_0_9"/>
<sequence length="205" mass="22868">MSLKELKKCEGYMVYDGIILSILIGLFRGGNFKGIATLKLKGGWIFPVLLLVQWIFFLLQDRIAFLAKISNVTFIVVYIVGLSFIWLNRHYPGMKTIFAGVLLNFIVIALNGGRMPVSLEATQAVLGKEYVELLKTGLYGKHTAITADTIFPFLGDIIPLAPPYPRVKVISIGDVVMNIGVFLFIQYLMMKGKQKNASQPVHEGR</sequence>